<evidence type="ECO:0000256" key="3">
    <source>
        <dbReference type="ARBA" id="ARBA00022801"/>
    </source>
</evidence>
<feature type="region of interest" description="Disordered" evidence="5">
    <location>
        <begin position="255"/>
        <end position="334"/>
    </location>
</feature>
<dbReference type="InterPro" id="IPR043358">
    <property type="entry name" value="GNL1-like"/>
</dbReference>
<feature type="compositionally biased region" description="Acidic residues" evidence="5">
    <location>
        <begin position="305"/>
        <end position="319"/>
    </location>
</feature>
<keyword evidence="2" id="KW-0547">Nucleotide-binding</keyword>
<evidence type="ECO:0000313" key="6">
    <source>
        <dbReference type="EMBL" id="CAD7261361.1"/>
    </source>
</evidence>
<dbReference type="PANTHER" id="PTHR45709:SF2">
    <property type="entry name" value="LARGE SUBUNIT GTPASE 1 HOMOLOG"/>
    <property type="match status" value="1"/>
</dbReference>
<dbReference type="GO" id="GO:0005829">
    <property type="term" value="C:cytosol"/>
    <property type="evidence" value="ECO:0007669"/>
    <property type="project" value="TreeGrafter"/>
</dbReference>
<dbReference type="GO" id="GO:0003924">
    <property type="term" value="F:GTPase activity"/>
    <property type="evidence" value="ECO:0007669"/>
    <property type="project" value="InterPro"/>
</dbReference>
<keyword evidence="4" id="KW-0342">GTP-binding</keyword>
<sequence length="381" mass="42764">MFVTDNRGFMTQNGQPDNPRAARYILKDFVNGKLLYCHGTPGFDQSQYHVYPERSTDNQPRELPPAAKRFNKSCCAKYRQHPLESASIVQLKLRALQQKIKMADGSEPVIAPYENPAGAPPINARPYDFGALTPSQQGALNRLKLRMLRDDQTYLAEHPQANIQHVYNTLSLDSGAGGYFNVQEWVAHMLFSGVGGVVSLLLREVCHAKPRRAHEFMANHVAKPTFNAELEAYLNDKISADRNCDRPGVSCPVCVPPTSDASPGAGQRDEPTETRWQSSTTTTAGEPEEVQLPEGDEYSPRDEDNVVEEEEEEEEEELNLEGFLGRRESDHDGVRVWRHHAKRADLRFRRSLDGEPVGGARRPSLGVRARRDSGTRLSRYP</sequence>
<keyword evidence="3" id="KW-0378">Hydrolase</keyword>
<dbReference type="PANTHER" id="PTHR45709">
    <property type="entry name" value="LARGE SUBUNIT GTPASE 1 HOMOLOG-RELATED"/>
    <property type="match status" value="1"/>
</dbReference>
<feature type="region of interest" description="Disordered" evidence="5">
    <location>
        <begin position="347"/>
        <end position="381"/>
    </location>
</feature>
<evidence type="ECO:0000256" key="1">
    <source>
        <dbReference type="ARBA" id="ARBA00022490"/>
    </source>
</evidence>
<organism evidence="6">
    <name type="scientific">Timema shepardi</name>
    <name type="common">Walking stick</name>
    <dbReference type="NCBI Taxonomy" id="629360"/>
    <lineage>
        <taxon>Eukaryota</taxon>
        <taxon>Metazoa</taxon>
        <taxon>Ecdysozoa</taxon>
        <taxon>Arthropoda</taxon>
        <taxon>Hexapoda</taxon>
        <taxon>Insecta</taxon>
        <taxon>Pterygota</taxon>
        <taxon>Neoptera</taxon>
        <taxon>Polyneoptera</taxon>
        <taxon>Phasmatodea</taxon>
        <taxon>Timematodea</taxon>
        <taxon>Timematoidea</taxon>
        <taxon>Timematidae</taxon>
        <taxon>Timema</taxon>
    </lineage>
</organism>
<feature type="compositionally biased region" description="Acidic residues" evidence="5">
    <location>
        <begin position="286"/>
        <end position="297"/>
    </location>
</feature>
<feature type="compositionally biased region" description="Basic and acidic residues" evidence="5">
    <location>
        <begin position="324"/>
        <end position="334"/>
    </location>
</feature>
<proteinExistence type="predicted"/>
<evidence type="ECO:0000256" key="4">
    <source>
        <dbReference type="ARBA" id="ARBA00023134"/>
    </source>
</evidence>
<keyword evidence="1" id="KW-0963">Cytoplasm</keyword>
<dbReference type="AlphaFoldDB" id="A0A7R9AXK3"/>
<protein>
    <submittedName>
        <fullName evidence="6">Uncharacterized protein</fullName>
    </submittedName>
</protein>
<dbReference type="EMBL" id="OC002152">
    <property type="protein sequence ID" value="CAD7261361.1"/>
    <property type="molecule type" value="Genomic_DNA"/>
</dbReference>
<gene>
    <name evidence="6" type="ORF">TSIB3V08_LOCUS5502</name>
</gene>
<accession>A0A7R9AXK3</accession>
<dbReference type="GO" id="GO:0000054">
    <property type="term" value="P:ribosomal subunit export from nucleus"/>
    <property type="evidence" value="ECO:0007669"/>
    <property type="project" value="TreeGrafter"/>
</dbReference>
<reference evidence="6" key="1">
    <citation type="submission" date="2020-11" db="EMBL/GenBank/DDBJ databases">
        <authorList>
            <person name="Tran Van P."/>
        </authorList>
    </citation>
    <scope>NUCLEOTIDE SEQUENCE</scope>
</reference>
<evidence type="ECO:0000256" key="5">
    <source>
        <dbReference type="SAM" id="MobiDB-lite"/>
    </source>
</evidence>
<dbReference type="GO" id="GO:0005525">
    <property type="term" value="F:GTP binding"/>
    <property type="evidence" value="ECO:0007669"/>
    <property type="project" value="UniProtKB-KW"/>
</dbReference>
<name>A0A7R9AXK3_TIMSH</name>
<evidence type="ECO:0000256" key="2">
    <source>
        <dbReference type="ARBA" id="ARBA00022741"/>
    </source>
</evidence>